<dbReference type="Proteomes" id="UP000218615">
    <property type="component" value="Unassembled WGS sequence"/>
</dbReference>
<proteinExistence type="predicted"/>
<dbReference type="AlphaFoldDB" id="A0A284VJN3"/>
<accession>A0A284VJN3</accession>
<keyword evidence="2" id="KW-1185">Reference proteome</keyword>
<protein>
    <submittedName>
        <fullName evidence="1">Uncharacterized protein</fullName>
    </submittedName>
</protein>
<sequence length="43" mass="5324">MWFMLSAFSVNWYENRHYLNNELVRTDTNSRNRSSYEFVSVRC</sequence>
<evidence type="ECO:0000313" key="2">
    <source>
        <dbReference type="Proteomes" id="UP000218615"/>
    </source>
</evidence>
<organism evidence="1 2">
    <name type="scientific">Candidatus Methanoperedens nitratireducens</name>
    <dbReference type="NCBI Taxonomy" id="1392998"/>
    <lineage>
        <taxon>Archaea</taxon>
        <taxon>Methanobacteriati</taxon>
        <taxon>Methanobacteriota</taxon>
        <taxon>Stenosarchaea group</taxon>
        <taxon>Methanomicrobia</taxon>
        <taxon>Methanosarcinales</taxon>
        <taxon>ANME-2 cluster</taxon>
        <taxon>Candidatus Methanoperedentaceae</taxon>
        <taxon>Candidatus Methanoperedens</taxon>
    </lineage>
</organism>
<reference evidence="2" key="1">
    <citation type="submission" date="2017-06" db="EMBL/GenBank/DDBJ databases">
        <authorList>
            <person name="Cremers G."/>
        </authorList>
    </citation>
    <scope>NUCLEOTIDE SEQUENCE [LARGE SCALE GENOMIC DNA]</scope>
</reference>
<evidence type="ECO:0000313" key="1">
    <source>
        <dbReference type="EMBL" id="SNQ59427.1"/>
    </source>
</evidence>
<name>A0A284VJN3_9EURY</name>
<gene>
    <name evidence="1" type="ORF">MNV_1190010</name>
</gene>
<dbReference type="EMBL" id="FZMP01000023">
    <property type="protein sequence ID" value="SNQ59427.1"/>
    <property type="molecule type" value="Genomic_DNA"/>
</dbReference>